<dbReference type="InterPro" id="IPR032812">
    <property type="entry name" value="SbsA_Ig"/>
</dbReference>
<evidence type="ECO:0000256" key="1">
    <source>
        <dbReference type="ARBA" id="ARBA00022729"/>
    </source>
</evidence>
<dbReference type="Proteomes" id="UP000231990">
    <property type="component" value="Unassembled WGS sequence"/>
</dbReference>
<evidence type="ECO:0000313" key="7">
    <source>
        <dbReference type="Proteomes" id="UP000231990"/>
    </source>
</evidence>
<evidence type="ECO:0000259" key="2">
    <source>
        <dbReference type="Pfam" id="PF07603"/>
    </source>
</evidence>
<keyword evidence="6" id="KW-1185">Reference proteome</keyword>
<protein>
    <submittedName>
        <fullName evidence="5">Uncharacterized protein</fullName>
    </submittedName>
</protein>
<dbReference type="InterPro" id="IPR014755">
    <property type="entry name" value="Cu-Rt/internalin_Ig-like"/>
</dbReference>
<comment type="caution">
    <text evidence="5">The sequence shown here is derived from an EMBL/GenBank/DDBJ whole genome shotgun (WGS) entry which is preliminary data.</text>
</comment>
<proteinExistence type="predicted"/>
<dbReference type="Pfam" id="PF07603">
    <property type="entry name" value="Lcl_C"/>
    <property type="match status" value="1"/>
</dbReference>
<gene>
    <name evidence="4" type="ORF">CH360_05335</name>
    <name evidence="5" type="ORF">CH373_04915</name>
</gene>
<name>A0A2M9ZQD3_9LEPT</name>
<dbReference type="AlphaFoldDB" id="A0A2M9ZQD3"/>
<dbReference type="InterPro" id="IPR011460">
    <property type="entry name" value="Lcl_C"/>
</dbReference>
<dbReference type="EMBL" id="NPDY01000003">
    <property type="protein sequence ID" value="PJZ70418.1"/>
    <property type="molecule type" value="Genomic_DNA"/>
</dbReference>
<accession>A0A2M9ZQD3</accession>
<keyword evidence="1" id="KW-0732">Signal</keyword>
<dbReference type="Pfam" id="PF13205">
    <property type="entry name" value="Big_5"/>
    <property type="match status" value="1"/>
</dbReference>
<feature type="domain" description="SbsA Ig-like" evidence="3">
    <location>
        <begin position="150"/>
        <end position="260"/>
    </location>
</feature>
<dbReference type="EMBL" id="NPDZ01000002">
    <property type="protein sequence ID" value="PJZ74254.1"/>
    <property type="molecule type" value="Genomic_DNA"/>
</dbReference>
<evidence type="ECO:0000259" key="3">
    <source>
        <dbReference type="Pfam" id="PF13205"/>
    </source>
</evidence>
<reference evidence="6 7" key="1">
    <citation type="submission" date="2017-07" db="EMBL/GenBank/DDBJ databases">
        <title>Leptospira spp. isolated from tropical soils.</title>
        <authorList>
            <person name="Thibeaux R."/>
            <person name="Iraola G."/>
            <person name="Ferres I."/>
            <person name="Bierque E."/>
            <person name="Girault D."/>
            <person name="Soupe-Gilbert M.-E."/>
            <person name="Picardeau M."/>
            <person name="Goarant C."/>
        </authorList>
    </citation>
    <scope>NUCLEOTIDE SEQUENCE [LARGE SCALE GENOMIC DNA]</scope>
    <source>
        <strain evidence="5 7">FH1-B-B1</strain>
        <strain evidence="4 6">FH1-B-C1</strain>
    </source>
</reference>
<organism evidence="5 7">
    <name type="scientific">Leptospira perolatii</name>
    <dbReference type="NCBI Taxonomy" id="2023191"/>
    <lineage>
        <taxon>Bacteria</taxon>
        <taxon>Pseudomonadati</taxon>
        <taxon>Spirochaetota</taxon>
        <taxon>Spirochaetia</taxon>
        <taxon>Leptospirales</taxon>
        <taxon>Leptospiraceae</taxon>
        <taxon>Leptospira</taxon>
    </lineage>
</organism>
<feature type="domain" description="Lcl C-terminal" evidence="2">
    <location>
        <begin position="321"/>
        <end position="456"/>
    </location>
</feature>
<sequence>MKEIRFNLRHYDKEAENLSIPIGRFREAQSAYVLNRSLLAYERLTFHRKSAADLQSVRVDTLKVRLVPDLLTEEFFGSMICVILLSVHFVAPLKPFAPFFDQIQNETPKPSQRAMEGLVLLAVLFFQGCVLDGSSRGLSLKAILNLVSLPPVLLSTIPLAGATNADPVQSVAITFTFDKAMDTNRLPTGNLNIYDGASYVGIPNNLYNTSVAWKTSTDLTITLGGELPEGSGIQTSLTGSTLFDTSGNSVQSDLTLSFSTGWKGAAPALSDTSQTGCWDNSGNSISCSSTGMDGELLNFPSAKNLSAPQTNSPFLNDPISKDNLTGLIWKSCLIGQVWSGTNCQGTGTAGSNWGATSDIWMNSLLACYSLNSLNTNQGYAGRRTWRLPTIREIQSILEYQQGTFIPTNFIPGHVSLGVYWSATTAATFPAMGFIVNTGSGYTLQNNKTSTGFSICVTNGP</sequence>
<evidence type="ECO:0000313" key="6">
    <source>
        <dbReference type="Proteomes" id="UP000231962"/>
    </source>
</evidence>
<dbReference type="RefSeq" id="WP_100712987.1">
    <property type="nucleotide sequence ID" value="NZ_NPDY01000003.1"/>
</dbReference>
<dbReference type="Proteomes" id="UP000231962">
    <property type="component" value="Unassembled WGS sequence"/>
</dbReference>
<dbReference type="Gene3D" id="2.60.40.1220">
    <property type="match status" value="1"/>
</dbReference>
<evidence type="ECO:0000313" key="4">
    <source>
        <dbReference type="EMBL" id="PJZ70418.1"/>
    </source>
</evidence>
<dbReference type="PANTHER" id="PTHR35812">
    <property type="entry name" value="LIPOPROTEIN"/>
    <property type="match status" value="1"/>
</dbReference>
<dbReference type="PANTHER" id="PTHR35812:SF1">
    <property type="entry name" value="LIPOPROTEIN"/>
    <property type="match status" value="1"/>
</dbReference>
<evidence type="ECO:0000313" key="5">
    <source>
        <dbReference type="EMBL" id="PJZ74254.1"/>
    </source>
</evidence>
<dbReference type="OrthoDB" id="326532at2"/>